<sequence>MDQSSIKHFACESIDKALIALEWRKWIRSVKLYLDAEEITDVVKMKNKLLHLGGPQLQEIAFGLPGAVTEYDPTIKNDIFKALVDRLNDRFSPQQTPCFERHVFRNMKPVDGENLNRYLIRCRPQADKCYFGHFARRCRTGKLKRTFVQNTTCHPNPPKTRRINCIDESNNESLPSTSGIGNYECFEVTSSTLLGLDSSNGIISVIIGGVSIDILIDSGASCNITNGRDWEKLLGNGAAILDIQEDITNTIKAYAANTPLINLTGTTSLLGRRTSITLGVLKLGLDSNINHIGKIEPFPKVANIKIKLTINPNIKPIQQPVRRIPIAVEEKVEQKLNEALARDIIEPVQGPSPWISPMVIFFKPDDDIRICIDMRRANEAILRENFPLPTFESFMTKLSGATYFSRLDLASAYPQLELEENSRPITTFIKHKGLFRYKRLMFSINSAPEIFQRIFQGILAPCQSCLNYLDDIVVYGETEADHDRYLNNLLTVLRNHNILLNEKKCQYKIKQLEFLGHILTSIRILQDPKKIKVIRNFSAPLNKGEVIINSKVDPEIPEVIEKLAGNSWNLNDKSAYYSFRMELTSMGPLLLRGNKIVIPRNLRIQVLRLAHEGHPRASVMNRRLRSKVWWPQIDKEAEKYVKSCRECLLVSKPSRPSPMVRQMLPSGPWQYLAIDYMSGDPNQDNLLVIIDYYSRYVEPIFTKSTTSSTVIRALETTFCRFGLPKTIKVDNATNFNSEEFKKFCEINGIEIVNSPPYWPQANGEVETINKSLKKRLQISYLNNERDYQRQIMDYITMYNVTPHGTTGKSPSELLFNRRIKDNIPCLEDINIETLDEEVYDQDLVQKDKGKRREDSRRRANEKKIKPGDKVVV</sequence>
<evidence type="ECO:0000313" key="6">
    <source>
        <dbReference type="RefSeq" id="XP_030765263.1"/>
    </source>
</evidence>
<dbReference type="GeneID" id="115889415"/>
<dbReference type="InterPro" id="IPR043502">
    <property type="entry name" value="DNA/RNA_pol_sf"/>
</dbReference>
<dbReference type="Gene3D" id="3.30.420.10">
    <property type="entry name" value="Ribonuclease H-like superfamily/Ribonuclease H"/>
    <property type="match status" value="1"/>
</dbReference>
<dbReference type="Proteomes" id="UP000504635">
    <property type="component" value="Unplaced"/>
</dbReference>
<protein>
    <recommendedName>
        <fullName evidence="1">RNA-directed DNA polymerase</fullName>
        <ecNumber evidence="1">2.7.7.49</ecNumber>
    </recommendedName>
</protein>
<evidence type="ECO:0000259" key="4">
    <source>
        <dbReference type="PROSITE" id="PS50994"/>
    </source>
</evidence>
<dbReference type="InterPro" id="IPR043128">
    <property type="entry name" value="Rev_trsase/Diguanyl_cyclase"/>
</dbReference>
<gene>
    <name evidence="6" type="primary">LOC115889415</name>
</gene>
<evidence type="ECO:0000256" key="2">
    <source>
        <dbReference type="SAM" id="MobiDB-lite"/>
    </source>
</evidence>
<dbReference type="KEGG" id="soy:115889415"/>
<dbReference type="OrthoDB" id="6740446at2759"/>
<dbReference type="InterPro" id="IPR012337">
    <property type="entry name" value="RNaseH-like_sf"/>
</dbReference>
<dbReference type="PROSITE" id="PS50994">
    <property type="entry name" value="INTEGRASE"/>
    <property type="match status" value="1"/>
</dbReference>
<dbReference type="PANTHER" id="PTHR37984">
    <property type="entry name" value="PROTEIN CBG26694"/>
    <property type="match status" value="1"/>
</dbReference>
<dbReference type="PANTHER" id="PTHR37984:SF11">
    <property type="entry name" value="INTEGRASE CATALYTIC DOMAIN-CONTAINING PROTEIN"/>
    <property type="match status" value="1"/>
</dbReference>
<name>A0A6J2YMQ5_SITOR</name>
<dbReference type="Gene3D" id="3.10.10.10">
    <property type="entry name" value="HIV Type 1 Reverse Transcriptase, subunit A, domain 1"/>
    <property type="match status" value="1"/>
</dbReference>
<dbReference type="GO" id="GO:0003676">
    <property type="term" value="F:nucleic acid binding"/>
    <property type="evidence" value="ECO:0007669"/>
    <property type="project" value="InterPro"/>
</dbReference>
<dbReference type="CDD" id="cd01647">
    <property type="entry name" value="RT_LTR"/>
    <property type="match status" value="1"/>
</dbReference>
<dbReference type="InterPro" id="IPR036397">
    <property type="entry name" value="RNaseH_sf"/>
</dbReference>
<dbReference type="GO" id="GO:0015074">
    <property type="term" value="P:DNA integration"/>
    <property type="evidence" value="ECO:0007669"/>
    <property type="project" value="InterPro"/>
</dbReference>
<feature type="region of interest" description="Disordered" evidence="2">
    <location>
        <begin position="846"/>
        <end position="872"/>
    </location>
</feature>
<dbReference type="GO" id="GO:0042575">
    <property type="term" value="C:DNA polymerase complex"/>
    <property type="evidence" value="ECO:0007669"/>
    <property type="project" value="UniProtKB-ARBA"/>
</dbReference>
<dbReference type="FunFam" id="3.30.420.10:FF:000063">
    <property type="entry name" value="Retrovirus-related Pol polyprotein from transposon 297-like Protein"/>
    <property type="match status" value="1"/>
</dbReference>
<feature type="domain" description="Reverse transcriptase" evidence="3">
    <location>
        <begin position="342"/>
        <end position="519"/>
    </location>
</feature>
<evidence type="ECO:0000256" key="1">
    <source>
        <dbReference type="ARBA" id="ARBA00012493"/>
    </source>
</evidence>
<dbReference type="InParanoid" id="A0A6J2YMQ5"/>
<dbReference type="InterPro" id="IPR001584">
    <property type="entry name" value="Integrase_cat-core"/>
</dbReference>
<dbReference type="Gene3D" id="1.10.340.70">
    <property type="match status" value="1"/>
</dbReference>
<dbReference type="Pfam" id="PF00078">
    <property type="entry name" value="RVT_1"/>
    <property type="match status" value="1"/>
</dbReference>
<dbReference type="SUPFAM" id="SSF56672">
    <property type="entry name" value="DNA/RNA polymerases"/>
    <property type="match status" value="1"/>
</dbReference>
<dbReference type="Pfam" id="PF17921">
    <property type="entry name" value="Integrase_H2C2"/>
    <property type="match status" value="1"/>
</dbReference>
<dbReference type="SUPFAM" id="SSF53098">
    <property type="entry name" value="Ribonuclease H-like"/>
    <property type="match status" value="1"/>
</dbReference>
<dbReference type="GO" id="GO:0003964">
    <property type="term" value="F:RNA-directed DNA polymerase activity"/>
    <property type="evidence" value="ECO:0007669"/>
    <property type="project" value="UniProtKB-EC"/>
</dbReference>
<dbReference type="EC" id="2.7.7.49" evidence="1"/>
<dbReference type="Gene3D" id="3.30.70.270">
    <property type="match status" value="1"/>
</dbReference>
<proteinExistence type="predicted"/>
<dbReference type="InterPro" id="IPR000477">
    <property type="entry name" value="RT_dom"/>
</dbReference>
<evidence type="ECO:0000259" key="3">
    <source>
        <dbReference type="PROSITE" id="PS50878"/>
    </source>
</evidence>
<accession>A0A6J2YMQ5</accession>
<keyword evidence="5" id="KW-1185">Reference proteome</keyword>
<feature type="domain" description="Integrase catalytic" evidence="4">
    <location>
        <begin position="664"/>
        <end position="818"/>
    </location>
</feature>
<dbReference type="Pfam" id="PF00665">
    <property type="entry name" value="rve"/>
    <property type="match status" value="1"/>
</dbReference>
<evidence type="ECO:0000313" key="5">
    <source>
        <dbReference type="Proteomes" id="UP000504635"/>
    </source>
</evidence>
<reference evidence="6" key="1">
    <citation type="submission" date="2025-08" db="UniProtKB">
        <authorList>
            <consortium name="RefSeq"/>
        </authorList>
    </citation>
    <scope>IDENTIFICATION</scope>
    <source>
        <tissue evidence="6">Gonads</tissue>
    </source>
</reference>
<dbReference type="RefSeq" id="XP_030765263.1">
    <property type="nucleotide sequence ID" value="XM_030909403.1"/>
</dbReference>
<dbReference type="PROSITE" id="PS50878">
    <property type="entry name" value="RT_POL"/>
    <property type="match status" value="1"/>
</dbReference>
<dbReference type="InterPro" id="IPR050951">
    <property type="entry name" value="Retrovirus_Pol_polyprotein"/>
</dbReference>
<dbReference type="AlphaFoldDB" id="A0A6J2YMQ5"/>
<organism evidence="5 6">
    <name type="scientific">Sitophilus oryzae</name>
    <name type="common">Rice weevil</name>
    <name type="synonym">Curculio oryzae</name>
    <dbReference type="NCBI Taxonomy" id="7048"/>
    <lineage>
        <taxon>Eukaryota</taxon>
        <taxon>Metazoa</taxon>
        <taxon>Ecdysozoa</taxon>
        <taxon>Arthropoda</taxon>
        <taxon>Hexapoda</taxon>
        <taxon>Insecta</taxon>
        <taxon>Pterygota</taxon>
        <taxon>Neoptera</taxon>
        <taxon>Endopterygota</taxon>
        <taxon>Coleoptera</taxon>
        <taxon>Polyphaga</taxon>
        <taxon>Cucujiformia</taxon>
        <taxon>Curculionidae</taxon>
        <taxon>Dryophthorinae</taxon>
        <taxon>Sitophilus</taxon>
    </lineage>
</organism>
<dbReference type="InterPro" id="IPR041588">
    <property type="entry name" value="Integrase_H2C2"/>
</dbReference>